<comment type="caution">
    <text evidence="2">The sequence shown here is derived from an EMBL/GenBank/DDBJ whole genome shotgun (WGS) entry which is preliminary data.</text>
</comment>
<dbReference type="RefSeq" id="WP_108174424.1">
    <property type="nucleotide sequence ID" value="NZ_PZZL01000001.1"/>
</dbReference>
<organism evidence="2 3">
    <name type="scientific">Phreatobacter oligotrophus</name>
    <dbReference type="NCBI Taxonomy" id="1122261"/>
    <lineage>
        <taxon>Bacteria</taxon>
        <taxon>Pseudomonadati</taxon>
        <taxon>Pseudomonadota</taxon>
        <taxon>Alphaproteobacteria</taxon>
        <taxon>Hyphomicrobiales</taxon>
        <taxon>Phreatobacteraceae</taxon>
        <taxon>Phreatobacter</taxon>
    </lineage>
</organism>
<feature type="transmembrane region" description="Helical" evidence="1">
    <location>
        <begin position="12"/>
        <end position="33"/>
    </location>
</feature>
<proteinExistence type="predicted"/>
<reference evidence="2 3" key="1">
    <citation type="submission" date="2018-04" db="EMBL/GenBank/DDBJ databases">
        <title>Genomic Encyclopedia of Archaeal and Bacterial Type Strains, Phase II (KMG-II): from individual species to whole genera.</title>
        <authorList>
            <person name="Goeker M."/>
        </authorList>
    </citation>
    <scope>NUCLEOTIDE SEQUENCE [LARGE SCALE GENOMIC DNA]</scope>
    <source>
        <strain evidence="2 3">DSM 25521</strain>
    </source>
</reference>
<keyword evidence="1" id="KW-1133">Transmembrane helix</keyword>
<dbReference type="AlphaFoldDB" id="A0A2T4ZJ35"/>
<dbReference type="OrthoDB" id="9849253at2"/>
<protein>
    <submittedName>
        <fullName evidence="2">Uncharacterized protein</fullName>
    </submittedName>
</protein>
<gene>
    <name evidence="2" type="ORF">C8P69_101671</name>
</gene>
<evidence type="ECO:0000313" key="2">
    <source>
        <dbReference type="EMBL" id="PTM61997.1"/>
    </source>
</evidence>
<evidence type="ECO:0000313" key="3">
    <source>
        <dbReference type="Proteomes" id="UP000241808"/>
    </source>
</evidence>
<evidence type="ECO:0000256" key="1">
    <source>
        <dbReference type="SAM" id="Phobius"/>
    </source>
</evidence>
<keyword evidence="3" id="KW-1185">Reference proteome</keyword>
<dbReference type="Proteomes" id="UP000241808">
    <property type="component" value="Unassembled WGS sequence"/>
</dbReference>
<keyword evidence="1" id="KW-0812">Transmembrane</keyword>
<accession>A0A2T4ZJ35</accession>
<feature type="transmembrane region" description="Helical" evidence="1">
    <location>
        <begin position="45"/>
        <end position="67"/>
    </location>
</feature>
<keyword evidence="1" id="KW-0472">Membrane</keyword>
<dbReference type="EMBL" id="PZZL01000001">
    <property type="protein sequence ID" value="PTM61997.1"/>
    <property type="molecule type" value="Genomic_DNA"/>
</dbReference>
<name>A0A2T4ZJ35_9HYPH</name>
<sequence>MQVSTRLRPRLIGWTGIVIVLVLPAAIGAAYVGALNAASFDDRNLLWQVTIGLSLLIPVGPLCIIFGSEAVSRPDPLALSRIDKIIAELEFANQQAGQLDQSLQTVRDVADHMARRIEEQAKAPPPPAPPPWRR</sequence>